<reference evidence="5" key="1">
    <citation type="submission" date="2020-08" db="EMBL/GenBank/DDBJ databases">
        <title>Genome public.</title>
        <authorList>
            <person name="Liu C."/>
            <person name="Sun Q."/>
        </authorList>
    </citation>
    <scope>NUCLEOTIDE SEQUENCE</scope>
    <source>
        <strain evidence="5">NSJ-32</strain>
    </source>
</reference>
<dbReference type="PROSITE" id="PS50987">
    <property type="entry name" value="HTH_ARSR_2"/>
    <property type="match status" value="1"/>
</dbReference>
<dbReference type="CDD" id="cd00090">
    <property type="entry name" value="HTH_ARSR"/>
    <property type="match status" value="1"/>
</dbReference>
<dbReference type="RefSeq" id="WP_177720092.1">
    <property type="nucleotide sequence ID" value="NZ_JACRSQ010000012.1"/>
</dbReference>
<accession>A0A926DSH7</accession>
<keyword evidence="2" id="KW-0238">DNA-binding</keyword>
<evidence type="ECO:0000313" key="6">
    <source>
        <dbReference type="Proteomes" id="UP000657006"/>
    </source>
</evidence>
<dbReference type="EMBL" id="JACRSQ010000012">
    <property type="protein sequence ID" value="MBC8543796.1"/>
    <property type="molecule type" value="Genomic_DNA"/>
</dbReference>
<dbReference type="PANTHER" id="PTHR33154:SF25">
    <property type="entry name" value="LMO0101 PROTEIN"/>
    <property type="match status" value="1"/>
</dbReference>
<evidence type="ECO:0000256" key="1">
    <source>
        <dbReference type="ARBA" id="ARBA00023015"/>
    </source>
</evidence>
<dbReference type="InterPro" id="IPR051081">
    <property type="entry name" value="HTH_MetalResp_TranReg"/>
</dbReference>
<proteinExistence type="predicted"/>
<keyword evidence="1" id="KW-0805">Transcription regulation</keyword>
<organism evidence="5 6">
    <name type="scientific">Bianquea renquensis</name>
    <dbReference type="NCBI Taxonomy" id="2763661"/>
    <lineage>
        <taxon>Bacteria</taxon>
        <taxon>Bacillati</taxon>
        <taxon>Bacillota</taxon>
        <taxon>Clostridia</taxon>
        <taxon>Eubacteriales</taxon>
        <taxon>Bianqueaceae</taxon>
        <taxon>Bianquea</taxon>
    </lineage>
</organism>
<dbReference type="GO" id="GO:0003677">
    <property type="term" value="F:DNA binding"/>
    <property type="evidence" value="ECO:0007669"/>
    <property type="project" value="UniProtKB-KW"/>
</dbReference>
<sequence>MASNYIPSAGYMYDLLFMYKLYFNKGEWMTEFVLHKKAEQNRDFYVAIMKLFDTAPEEGALFFYVKDAGQTFMDTLLFEMMHCGEGLSFSEFRDAFKDGAVTKRKLFFYYLDQDIEQMSLAEAVGCIDRSAYPEGIKHLLISFLIREKDYVQSIAADLAVKDEIVSSYYEENKEILPSICATVSDETLQELTDRKDGAELRYGISLIGRNEIVTVESEEDSLVILGCDFQDVLEEQKEGTTNLDITGFGKVMSEPNRMVILDMLLENKELSTSEIAKRLRVSVNAAYYHLNMMTDIGMLYSRTEGRTVYFKINPSHFVAVRKALEKYLI</sequence>
<dbReference type="SMART" id="SM00418">
    <property type="entry name" value="HTH_ARSR"/>
    <property type="match status" value="1"/>
</dbReference>
<evidence type="ECO:0000256" key="3">
    <source>
        <dbReference type="ARBA" id="ARBA00023163"/>
    </source>
</evidence>
<dbReference type="InterPro" id="IPR001845">
    <property type="entry name" value="HTH_ArsR_DNA-bd_dom"/>
</dbReference>
<feature type="domain" description="HTH arsR-type" evidence="4">
    <location>
        <begin position="237"/>
        <end position="329"/>
    </location>
</feature>
<dbReference type="GO" id="GO:0003700">
    <property type="term" value="F:DNA-binding transcription factor activity"/>
    <property type="evidence" value="ECO:0007669"/>
    <property type="project" value="InterPro"/>
</dbReference>
<name>A0A926DSH7_9FIRM</name>
<protein>
    <submittedName>
        <fullName evidence="5">Winged helix-turn-helix transcriptional regulator</fullName>
    </submittedName>
</protein>
<dbReference type="AlphaFoldDB" id="A0A926DSH7"/>
<comment type="caution">
    <text evidence="5">The sequence shown here is derived from an EMBL/GenBank/DDBJ whole genome shotgun (WGS) entry which is preliminary data.</text>
</comment>
<gene>
    <name evidence="5" type="ORF">H8730_09575</name>
</gene>
<evidence type="ECO:0000256" key="2">
    <source>
        <dbReference type="ARBA" id="ARBA00023125"/>
    </source>
</evidence>
<dbReference type="Pfam" id="PF12840">
    <property type="entry name" value="HTH_20"/>
    <property type="match status" value="1"/>
</dbReference>
<dbReference type="PRINTS" id="PR00778">
    <property type="entry name" value="HTHARSR"/>
</dbReference>
<dbReference type="InterPro" id="IPR036388">
    <property type="entry name" value="WH-like_DNA-bd_sf"/>
</dbReference>
<evidence type="ECO:0000259" key="4">
    <source>
        <dbReference type="PROSITE" id="PS50987"/>
    </source>
</evidence>
<keyword evidence="6" id="KW-1185">Reference proteome</keyword>
<dbReference type="InterPro" id="IPR011991">
    <property type="entry name" value="ArsR-like_HTH"/>
</dbReference>
<dbReference type="SUPFAM" id="SSF46785">
    <property type="entry name" value="Winged helix' DNA-binding domain"/>
    <property type="match status" value="1"/>
</dbReference>
<dbReference type="InterPro" id="IPR036390">
    <property type="entry name" value="WH_DNA-bd_sf"/>
</dbReference>
<dbReference type="Proteomes" id="UP000657006">
    <property type="component" value="Unassembled WGS sequence"/>
</dbReference>
<dbReference type="PANTHER" id="PTHR33154">
    <property type="entry name" value="TRANSCRIPTIONAL REGULATOR, ARSR FAMILY"/>
    <property type="match status" value="1"/>
</dbReference>
<dbReference type="Gene3D" id="1.10.10.10">
    <property type="entry name" value="Winged helix-like DNA-binding domain superfamily/Winged helix DNA-binding domain"/>
    <property type="match status" value="1"/>
</dbReference>
<keyword evidence="3" id="KW-0804">Transcription</keyword>
<evidence type="ECO:0000313" key="5">
    <source>
        <dbReference type="EMBL" id="MBC8543796.1"/>
    </source>
</evidence>